<evidence type="ECO:0000259" key="4">
    <source>
        <dbReference type="Pfam" id="PF17853"/>
    </source>
</evidence>
<dbReference type="InterPro" id="IPR041522">
    <property type="entry name" value="CdaR_GGDEF"/>
</dbReference>
<feature type="domain" description="Putative sugar diacid recognition" evidence="2">
    <location>
        <begin position="3"/>
        <end position="135"/>
    </location>
</feature>
<dbReference type="InterPro" id="IPR042070">
    <property type="entry name" value="PucR_C-HTH_sf"/>
</dbReference>
<dbReference type="Proteomes" id="UP000184184">
    <property type="component" value="Unassembled WGS sequence"/>
</dbReference>
<dbReference type="InterPro" id="IPR051448">
    <property type="entry name" value="CdaR-like_regulators"/>
</dbReference>
<evidence type="ECO:0000313" key="5">
    <source>
        <dbReference type="EMBL" id="SHN34902.1"/>
    </source>
</evidence>
<dbReference type="AlphaFoldDB" id="A0A1M7QSX1"/>
<reference evidence="5 6" key="1">
    <citation type="submission" date="2016-11" db="EMBL/GenBank/DDBJ databases">
        <authorList>
            <person name="Jaros S."/>
            <person name="Januszkiewicz K."/>
            <person name="Wedrychowicz H."/>
        </authorList>
    </citation>
    <scope>NUCLEOTIDE SEQUENCE [LARGE SCALE GENOMIC DNA]</scope>
    <source>
        <strain evidence="5 6">CGMCC 1.10681</strain>
    </source>
</reference>
<dbReference type="RefSeq" id="WP_073203159.1">
    <property type="nucleotide sequence ID" value="NZ_FRCZ01000009.1"/>
</dbReference>
<dbReference type="PANTHER" id="PTHR33744:SF16">
    <property type="entry name" value="CARBOHYDRATE DIACID REGULATOR"/>
    <property type="match status" value="1"/>
</dbReference>
<organism evidence="5 6">
    <name type="scientific">Gracilibacillus kekensis</name>
    <dbReference type="NCBI Taxonomy" id="1027249"/>
    <lineage>
        <taxon>Bacteria</taxon>
        <taxon>Bacillati</taxon>
        <taxon>Bacillota</taxon>
        <taxon>Bacilli</taxon>
        <taxon>Bacillales</taxon>
        <taxon>Bacillaceae</taxon>
        <taxon>Gracilibacillus</taxon>
    </lineage>
</organism>
<feature type="domain" description="PucR C-terminal helix-turn-helix" evidence="3">
    <location>
        <begin position="305"/>
        <end position="361"/>
    </location>
</feature>
<sequence>MLRPSLAKNIISKVTSLLDEDIIVVDISGVIIASTNEKRIGDCHEGALIVCRTSVKLTITKADEAKLKGVKAGINLPIFFNEKIIGIIGITGEPDKVSSYGELLRKMTELLVKENYYFEQLEWEARSLEMFVFDWIQQKEWSSSFLSQSQLLSIDLSSDRQVIIGHYLQKEGNFISSEIWNDVIKNFTRIKRDIFVRWGTERFLIIRSRKETKESTQHFLKQIQIYFEDKYQQIVSFGVGHLTASNRLYQSFEQAERALNVAIRKQSIIFDDDLRLEMCLQDIQQHTRLELVDRTVAPIMKDQELIHTIEAFISNNQSIKDSAKALHIHINTLHYRFKKIEKLTNLNPRDFQDLTTLYLSLSFLDDYLKIKNKNT</sequence>
<dbReference type="PANTHER" id="PTHR33744">
    <property type="entry name" value="CARBOHYDRATE DIACID REGULATOR"/>
    <property type="match status" value="1"/>
</dbReference>
<evidence type="ECO:0000259" key="3">
    <source>
        <dbReference type="Pfam" id="PF13556"/>
    </source>
</evidence>
<dbReference type="InterPro" id="IPR025736">
    <property type="entry name" value="PucR_C-HTH_dom"/>
</dbReference>
<dbReference type="EMBL" id="FRCZ01000009">
    <property type="protein sequence ID" value="SHN34902.1"/>
    <property type="molecule type" value="Genomic_DNA"/>
</dbReference>
<evidence type="ECO:0000313" key="6">
    <source>
        <dbReference type="Proteomes" id="UP000184184"/>
    </source>
</evidence>
<evidence type="ECO:0000256" key="1">
    <source>
        <dbReference type="ARBA" id="ARBA00006754"/>
    </source>
</evidence>
<accession>A0A1M7QSX1</accession>
<proteinExistence type="inferred from homology"/>
<dbReference type="InterPro" id="IPR008599">
    <property type="entry name" value="Diacid_rec"/>
</dbReference>
<feature type="domain" description="CdaR GGDEF-like" evidence="4">
    <location>
        <begin position="144"/>
        <end position="261"/>
    </location>
</feature>
<name>A0A1M7QSX1_9BACI</name>
<dbReference type="STRING" id="1027249.SAMN05216179_3557"/>
<protein>
    <submittedName>
        <fullName evidence="5">Transcriptional regulator, CdaR family</fullName>
    </submittedName>
</protein>
<gene>
    <name evidence="5" type="ORF">SAMN05216179_3557</name>
</gene>
<dbReference type="Pfam" id="PF05651">
    <property type="entry name" value="Diacid_rec"/>
    <property type="match status" value="1"/>
</dbReference>
<dbReference type="Gene3D" id="1.10.10.2840">
    <property type="entry name" value="PucR C-terminal helix-turn-helix domain"/>
    <property type="match status" value="1"/>
</dbReference>
<dbReference type="Pfam" id="PF13556">
    <property type="entry name" value="HTH_30"/>
    <property type="match status" value="1"/>
</dbReference>
<comment type="similarity">
    <text evidence="1">Belongs to the CdaR family.</text>
</comment>
<dbReference type="Pfam" id="PF17853">
    <property type="entry name" value="GGDEF_2"/>
    <property type="match status" value="1"/>
</dbReference>
<dbReference type="OrthoDB" id="9792148at2"/>
<keyword evidence="6" id="KW-1185">Reference proteome</keyword>
<evidence type="ECO:0000259" key="2">
    <source>
        <dbReference type="Pfam" id="PF05651"/>
    </source>
</evidence>